<dbReference type="EMBL" id="OBEL01000003">
    <property type="protein sequence ID" value="SNZ19757.1"/>
    <property type="molecule type" value="Genomic_DNA"/>
</dbReference>
<evidence type="ECO:0000313" key="1">
    <source>
        <dbReference type="EMBL" id="SNZ19757.1"/>
    </source>
</evidence>
<accession>A0A285PEW4</accession>
<proteinExistence type="predicted"/>
<evidence type="ECO:0000313" key="2">
    <source>
        <dbReference type="Proteomes" id="UP000219439"/>
    </source>
</evidence>
<sequence length="35" mass="4094">MDHYYTLDIANKKRAPDFRGAFFWTNAELVFGQIG</sequence>
<gene>
    <name evidence="1" type="ORF">SAMN06265368_2849</name>
</gene>
<dbReference type="Proteomes" id="UP000219439">
    <property type="component" value="Unassembled WGS sequence"/>
</dbReference>
<keyword evidence="2" id="KW-1185">Reference proteome</keyword>
<protein>
    <submittedName>
        <fullName evidence="1">Uncharacterized protein</fullName>
    </submittedName>
</protein>
<organism evidence="1 2">
    <name type="scientific">Cohaesibacter gelatinilyticus</name>
    <dbReference type="NCBI Taxonomy" id="372072"/>
    <lineage>
        <taxon>Bacteria</taxon>
        <taxon>Pseudomonadati</taxon>
        <taxon>Pseudomonadota</taxon>
        <taxon>Alphaproteobacteria</taxon>
        <taxon>Hyphomicrobiales</taxon>
        <taxon>Cohaesibacteraceae</taxon>
    </lineage>
</organism>
<name>A0A285PEW4_9HYPH</name>
<reference evidence="1 2" key="1">
    <citation type="submission" date="2017-09" db="EMBL/GenBank/DDBJ databases">
        <authorList>
            <person name="Ehlers B."/>
            <person name="Leendertz F.H."/>
        </authorList>
    </citation>
    <scope>NUCLEOTIDE SEQUENCE [LARGE SCALE GENOMIC DNA]</scope>
    <source>
        <strain evidence="1 2">DSM 18289</strain>
    </source>
</reference>
<dbReference type="AlphaFoldDB" id="A0A285PEW4"/>